<name>A0A1R2CQV8_9CILI</name>
<evidence type="ECO:0000256" key="1">
    <source>
        <dbReference type="SAM" id="Coils"/>
    </source>
</evidence>
<dbReference type="Proteomes" id="UP000187209">
    <property type="component" value="Unassembled WGS sequence"/>
</dbReference>
<protein>
    <submittedName>
        <fullName evidence="2">Uncharacterized protein</fullName>
    </submittedName>
</protein>
<dbReference type="OrthoDB" id="324973at2759"/>
<sequence length="259" mass="31313">MDESVEEILSIKSRDIQTALEELRRNEIKVKVGEMKSKLPQIGRCTICTLKVPCKHYSSLSEVPRLHEPDIIPSYTTPGFDVTEYLPKSTTDSYNRGFRMRSKGQHTEYKFDFTQRDTSLPNERRLKQLELIENYREEKLKREIDKIHKLKEQEEARRKQAQYAEDMRKKYLLRQKEKLDEYKEALPYKMEKLKELLAIENEQKRDIEVKRKKYIEKQKARLQEYHEKKEMLKKISREKVLELQDEIINRKSIRIKHLI</sequence>
<gene>
    <name evidence="2" type="ORF">SteCoe_6070</name>
</gene>
<evidence type="ECO:0000313" key="3">
    <source>
        <dbReference type="Proteomes" id="UP000187209"/>
    </source>
</evidence>
<reference evidence="2 3" key="1">
    <citation type="submission" date="2016-11" db="EMBL/GenBank/DDBJ databases">
        <title>The macronuclear genome of Stentor coeruleus: a giant cell with tiny introns.</title>
        <authorList>
            <person name="Slabodnick M."/>
            <person name="Ruby J.G."/>
            <person name="Reiff S.B."/>
            <person name="Swart E.C."/>
            <person name="Gosai S."/>
            <person name="Prabakaran S."/>
            <person name="Witkowska E."/>
            <person name="Larue G.E."/>
            <person name="Fisher S."/>
            <person name="Freeman R.M."/>
            <person name="Gunawardena J."/>
            <person name="Chu W."/>
            <person name="Stover N.A."/>
            <person name="Gregory B.D."/>
            <person name="Nowacki M."/>
            <person name="Derisi J."/>
            <person name="Roy S.W."/>
            <person name="Marshall W.F."/>
            <person name="Sood P."/>
        </authorList>
    </citation>
    <scope>NUCLEOTIDE SEQUENCE [LARGE SCALE GENOMIC DNA]</scope>
    <source>
        <strain evidence="2">WM001</strain>
    </source>
</reference>
<keyword evidence="1" id="KW-0175">Coiled coil</keyword>
<dbReference type="AlphaFoldDB" id="A0A1R2CQV8"/>
<feature type="coiled-coil region" evidence="1">
    <location>
        <begin position="190"/>
        <end position="235"/>
    </location>
</feature>
<organism evidence="2 3">
    <name type="scientific">Stentor coeruleus</name>
    <dbReference type="NCBI Taxonomy" id="5963"/>
    <lineage>
        <taxon>Eukaryota</taxon>
        <taxon>Sar</taxon>
        <taxon>Alveolata</taxon>
        <taxon>Ciliophora</taxon>
        <taxon>Postciliodesmatophora</taxon>
        <taxon>Heterotrichea</taxon>
        <taxon>Heterotrichida</taxon>
        <taxon>Stentoridae</taxon>
        <taxon>Stentor</taxon>
    </lineage>
</organism>
<dbReference type="EMBL" id="MPUH01000082">
    <property type="protein sequence ID" value="OMJ91389.1"/>
    <property type="molecule type" value="Genomic_DNA"/>
</dbReference>
<proteinExistence type="predicted"/>
<accession>A0A1R2CQV8</accession>
<comment type="caution">
    <text evidence="2">The sequence shown here is derived from an EMBL/GenBank/DDBJ whole genome shotgun (WGS) entry which is preliminary data.</text>
</comment>
<evidence type="ECO:0000313" key="2">
    <source>
        <dbReference type="EMBL" id="OMJ91389.1"/>
    </source>
</evidence>
<keyword evidence="3" id="KW-1185">Reference proteome</keyword>